<dbReference type="EMBL" id="JPVN01000004">
    <property type="protein sequence ID" value="KGR79779.1"/>
    <property type="molecule type" value="Genomic_DNA"/>
</dbReference>
<protein>
    <submittedName>
        <fullName evidence="1">Uncharacterized protein</fullName>
    </submittedName>
</protein>
<name>A0A0A3I4Z7_9BACL</name>
<dbReference type="Proteomes" id="UP000030416">
    <property type="component" value="Unassembled WGS sequence"/>
</dbReference>
<evidence type="ECO:0000313" key="2">
    <source>
        <dbReference type="Proteomes" id="UP000030416"/>
    </source>
</evidence>
<proteinExistence type="predicted"/>
<evidence type="ECO:0000313" key="1">
    <source>
        <dbReference type="EMBL" id="KGR79779.1"/>
    </source>
</evidence>
<dbReference type="STRING" id="1384049.CD29_04395"/>
<sequence length="73" mass="8885">MNYLEYIKLFERNFEKIKSHLGWTVDKRISVRRQVDTLQREMRSFVISYVMNSCFYTNGDRMYSNTVCKRCGK</sequence>
<organism evidence="1 2">
    <name type="scientific">Ureibacillus manganicus DSM 26584</name>
    <dbReference type="NCBI Taxonomy" id="1384049"/>
    <lineage>
        <taxon>Bacteria</taxon>
        <taxon>Bacillati</taxon>
        <taxon>Bacillota</taxon>
        <taxon>Bacilli</taxon>
        <taxon>Bacillales</taxon>
        <taxon>Caryophanaceae</taxon>
        <taxon>Ureibacillus</taxon>
    </lineage>
</organism>
<dbReference type="AlphaFoldDB" id="A0A0A3I4Z7"/>
<comment type="caution">
    <text evidence="1">The sequence shown here is derived from an EMBL/GenBank/DDBJ whole genome shotgun (WGS) entry which is preliminary data.</text>
</comment>
<keyword evidence="2" id="KW-1185">Reference proteome</keyword>
<accession>A0A0A3I4Z7</accession>
<gene>
    <name evidence="1" type="ORF">CD29_04395</name>
</gene>
<reference evidence="1 2" key="1">
    <citation type="submission" date="2014-02" db="EMBL/GenBank/DDBJ databases">
        <title>Draft genome sequence of Lysinibacillus manganicus DSM 26584T.</title>
        <authorList>
            <person name="Zhang F."/>
            <person name="Wang G."/>
            <person name="Zhang L."/>
        </authorList>
    </citation>
    <scope>NUCLEOTIDE SEQUENCE [LARGE SCALE GENOMIC DNA]</scope>
    <source>
        <strain evidence="1 2">DSM 26584</strain>
    </source>
</reference>